<name>A0AAN7ZR66_9PEZI</name>
<evidence type="ECO:0000313" key="9">
    <source>
        <dbReference type="Proteomes" id="UP001310594"/>
    </source>
</evidence>
<keyword evidence="4 7" id="KW-1133">Transmembrane helix</keyword>
<feature type="transmembrane region" description="Helical" evidence="7">
    <location>
        <begin position="23"/>
        <end position="44"/>
    </location>
</feature>
<evidence type="ECO:0000256" key="3">
    <source>
        <dbReference type="ARBA" id="ARBA00022692"/>
    </source>
</evidence>
<feature type="transmembrane region" description="Helical" evidence="7">
    <location>
        <begin position="255"/>
        <end position="274"/>
    </location>
</feature>
<keyword evidence="5" id="KW-0406">Ion transport</keyword>
<proteinExistence type="predicted"/>
<dbReference type="GO" id="GO:0140107">
    <property type="term" value="F:high-affinity potassium ion transmembrane transporter activity"/>
    <property type="evidence" value="ECO:0007669"/>
    <property type="project" value="TreeGrafter"/>
</dbReference>
<reference evidence="8" key="1">
    <citation type="submission" date="2023-08" db="EMBL/GenBank/DDBJ databases">
        <title>Black Yeasts Isolated from many extreme environments.</title>
        <authorList>
            <person name="Coleine C."/>
            <person name="Stajich J.E."/>
            <person name="Selbmann L."/>
        </authorList>
    </citation>
    <scope>NUCLEOTIDE SEQUENCE</scope>
    <source>
        <strain evidence="8">CCFEE 5810</strain>
    </source>
</reference>
<evidence type="ECO:0000313" key="8">
    <source>
        <dbReference type="EMBL" id="KAK5692144.1"/>
    </source>
</evidence>
<organism evidence="8 9">
    <name type="scientific">Elasticomyces elasticus</name>
    <dbReference type="NCBI Taxonomy" id="574655"/>
    <lineage>
        <taxon>Eukaryota</taxon>
        <taxon>Fungi</taxon>
        <taxon>Dikarya</taxon>
        <taxon>Ascomycota</taxon>
        <taxon>Pezizomycotina</taxon>
        <taxon>Dothideomycetes</taxon>
        <taxon>Dothideomycetidae</taxon>
        <taxon>Mycosphaerellales</taxon>
        <taxon>Teratosphaeriaceae</taxon>
        <taxon>Elasticomyces</taxon>
    </lineage>
</organism>
<evidence type="ECO:0000256" key="4">
    <source>
        <dbReference type="ARBA" id="ARBA00022989"/>
    </source>
</evidence>
<keyword evidence="2" id="KW-0813">Transport</keyword>
<dbReference type="GO" id="GO:0005886">
    <property type="term" value="C:plasma membrane"/>
    <property type="evidence" value="ECO:0007669"/>
    <property type="project" value="TreeGrafter"/>
</dbReference>
<dbReference type="Proteomes" id="UP001310594">
    <property type="component" value="Unassembled WGS sequence"/>
</dbReference>
<dbReference type="AlphaFoldDB" id="A0AAN7ZR66"/>
<feature type="transmembrane region" description="Helical" evidence="7">
    <location>
        <begin position="211"/>
        <end position="235"/>
    </location>
</feature>
<comment type="caution">
    <text evidence="8">The sequence shown here is derived from an EMBL/GenBank/DDBJ whole genome shotgun (WGS) entry which is preliminary data.</text>
</comment>
<protein>
    <submittedName>
        <fullName evidence="8">Low affinity potassium transporter</fullName>
    </submittedName>
</protein>
<evidence type="ECO:0000256" key="1">
    <source>
        <dbReference type="ARBA" id="ARBA00004141"/>
    </source>
</evidence>
<feature type="transmembrane region" description="Helical" evidence="7">
    <location>
        <begin position="89"/>
        <end position="108"/>
    </location>
</feature>
<accession>A0AAN7ZR66</accession>
<keyword evidence="6 7" id="KW-0472">Membrane</keyword>
<gene>
    <name evidence="8" type="primary">TRK1_2</name>
    <name evidence="8" type="ORF">LTR97_011318</name>
</gene>
<dbReference type="InterPro" id="IPR051143">
    <property type="entry name" value="TrkH_K-transport"/>
</dbReference>
<comment type="subcellular location">
    <subcellularLocation>
        <location evidence="1">Membrane</location>
        <topology evidence="1">Multi-pass membrane protein</topology>
    </subcellularLocation>
</comment>
<dbReference type="EMBL" id="JAVRQU010000020">
    <property type="protein sequence ID" value="KAK5692144.1"/>
    <property type="molecule type" value="Genomic_DNA"/>
</dbReference>
<keyword evidence="3 7" id="KW-0812">Transmembrane</keyword>
<dbReference type="PANTHER" id="PTHR31064">
    <property type="entry name" value="POTASSIUM TRANSPORT PROTEIN DDB_G0292412-RELATED"/>
    <property type="match status" value="1"/>
</dbReference>
<dbReference type="PANTHER" id="PTHR31064:SF30">
    <property type="entry name" value="HIGH-AFFINITY POTASSIUM TRANSPORT PROTEIN-RELATED"/>
    <property type="match status" value="1"/>
</dbReference>
<dbReference type="GO" id="GO:0030007">
    <property type="term" value="P:intracellular potassium ion homeostasis"/>
    <property type="evidence" value="ECO:0007669"/>
    <property type="project" value="TreeGrafter"/>
</dbReference>
<dbReference type="GO" id="GO:1990573">
    <property type="term" value="P:potassium ion import across plasma membrane"/>
    <property type="evidence" value="ECO:0007669"/>
    <property type="project" value="TreeGrafter"/>
</dbReference>
<sequence>MPSTSKSILGRLHRLRQRAFRLTFYRCHLGYFVIGILVASGVLYGSSGNGPNDYQLSYTDALTMAASAMITTGLNPVNLNVLTAYQQSVLFVLMILGDLSTASISVVVTRRYMFQSQMSKYVSKHKAARTVLQQVDEEIVIRSLSAPREISIFRKAFGQPAKWAQNSHIEPGARHYLSFEPKLDQKDRIRGLTNEEEEELGGVECRALQSLFWILPTYTAFWIFLQMVILAPYAVAYPPIAETIRTSQPGSLSPGWWGVFISVSSYTSCGLDLLNSSMMPFRNK</sequence>
<evidence type="ECO:0000256" key="7">
    <source>
        <dbReference type="SAM" id="Phobius"/>
    </source>
</evidence>
<dbReference type="InterPro" id="IPR003445">
    <property type="entry name" value="Cat_transpt"/>
</dbReference>
<evidence type="ECO:0000256" key="2">
    <source>
        <dbReference type="ARBA" id="ARBA00022448"/>
    </source>
</evidence>
<evidence type="ECO:0000256" key="6">
    <source>
        <dbReference type="ARBA" id="ARBA00023136"/>
    </source>
</evidence>
<dbReference type="Pfam" id="PF02386">
    <property type="entry name" value="TrkH"/>
    <property type="match status" value="1"/>
</dbReference>
<evidence type="ECO:0000256" key="5">
    <source>
        <dbReference type="ARBA" id="ARBA00023065"/>
    </source>
</evidence>